<evidence type="ECO:0000256" key="3">
    <source>
        <dbReference type="ARBA" id="ARBA00022723"/>
    </source>
</evidence>
<sequence length="258" mass="27252">MTGAPLNGFKARLRDGETQWGIWNSLASPVAAEALSLVGFDWMLFDTEHSPVEVAGLMPILQAAAAGTASAVARPAWNDKVLIKRLLDIGVQTLLVPFVETAEEAEAAVRATRYPPNGIRGVAGSTRASRFGMAPGYLQKANDEICVLVQIETSGALSRLEEIASVEGVDGVFIGPSDLSASMGFLGNPAAPEVQDAIREAAGRIVASGKAPGILATKAEDALRYHEWGYRFVASGVDIPLLVNAAQSMLRQVRPQSV</sequence>
<dbReference type="EMBL" id="JAEKJZ010000001">
    <property type="protein sequence ID" value="MBN9670998.1"/>
    <property type="molecule type" value="Genomic_DNA"/>
</dbReference>
<protein>
    <submittedName>
        <fullName evidence="8">4-hydroxy-2-oxo-heptane-1,7-dioate aldolase</fullName>
    </submittedName>
</protein>
<evidence type="ECO:0000256" key="4">
    <source>
        <dbReference type="ARBA" id="ARBA00023239"/>
    </source>
</evidence>
<dbReference type="Proteomes" id="UP000664096">
    <property type="component" value="Unassembled WGS sequence"/>
</dbReference>
<name>A0A939EDK0_9HYPH</name>
<dbReference type="Gene3D" id="3.20.20.60">
    <property type="entry name" value="Phosphoenolpyruvate-binding domains"/>
    <property type="match status" value="1"/>
</dbReference>
<comment type="similarity">
    <text evidence="2">Belongs to the HpcH/HpaI aldolase family.</text>
</comment>
<evidence type="ECO:0000256" key="1">
    <source>
        <dbReference type="ARBA" id="ARBA00001968"/>
    </source>
</evidence>
<organism evidence="8 9">
    <name type="scientific">Roseibium aggregatum</name>
    <dbReference type="NCBI Taxonomy" id="187304"/>
    <lineage>
        <taxon>Bacteria</taxon>
        <taxon>Pseudomonadati</taxon>
        <taxon>Pseudomonadota</taxon>
        <taxon>Alphaproteobacteria</taxon>
        <taxon>Hyphomicrobiales</taxon>
        <taxon>Stappiaceae</taxon>
        <taxon>Roseibium</taxon>
    </lineage>
</organism>
<comment type="cofactor">
    <cofactor evidence="1">
        <name>a divalent metal cation</name>
        <dbReference type="ChEBI" id="CHEBI:60240"/>
    </cofactor>
</comment>
<gene>
    <name evidence="8" type="ORF">JF539_11700</name>
</gene>
<evidence type="ECO:0000259" key="7">
    <source>
        <dbReference type="Pfam" id="PF03328"/>
    </source>
</evidence>
<dbReference type="FunFam" id="3.20.20.60:FF:000004">
    <property type="entry name" value="5-keto-4-deoxy-D-glucarate aldolase"/>
    <property type="match status" value="1"/>
</dbReference>
<evidence type="ECO:0000256" key="6">
    <source>
        <dbReference type="ARBA" id="ARBA00045074"/>
    </source>
</evidence>
<dbReference type="RefSeq" id="WP_207140559.1">
    <property type="nucleotide sequence ID" value="NZ_JAEKJZ010000001.1"/>
</dbReference>
<dbReference type="AlphaFoldDB" id="A0A939EDK0"/>
<dbReference type="InterPro" id="IPR050251">
    <property type="entry name" value="HpcH-HpaI_aldolase"/>
</dbReference>
<keyword evidence="3" id="KW-0479">Metal-binding</keyword>
<dbReference type="SUPFAM" id="SSF51621">
    <property type="entry name" value="Phosphoenolpyruvate/pyruvate domain"/>
    <property type="match status" value="1"/>
</dbReference>
<keyword evidence="4" id="KW-0456">Lyase</keyword>
<evidence type="ECO:0000313" key="9">
    <source>
        <dbReference type="Proteomes" id="UP000664096"/>
    </source>
</evidence>
<dbReference type="GO" id="GO:0005737">
    <property type="term" value="C:cytoplasm"/>
    <property type="evidence" value="ECO:0007669"/>
    <property type="project" value="UniProtKB-ARBA"/>
</dbReference>
<evidence type="ECO:0000256" key="2">
    <source>
        <dbReference type="ARBA" id="ARBA00005568"/>
    </source>
</evidence>
<dbReference type="Pfam" id="PF03328">
    <property type="entry name" value="HpcH_HpaI"/>
    <property type="match status" value="1"/>
</dbReference>
<dbReference type="InterPro" id="IPR005000">
    <property type="entry name" value="Aldolase/citrate-lyase_domain"/>
</dbReference>
<dbReference type="PANTHER" id="PTHR30502">
    <property type="entry name" value="2-KETO-3-DEOXY-L-RHAMNONATE ALDOLASE"/>
    <property type="match status" value="1"/>
</dbReference>
<dbReference type="GO" id="GO:0016832">
    <property type="term" value="F:aldehyde-lyase activity"/>
    <property type="evidence" value="ECO:0007669"/>
    <property type="project" value="UniProtKB-ARBA"/>
</dbReference>
<proteinExistence type="inferred from homology"/>
<comment type="caution">
    <text evidence="8">The sequence shown here is derived from an EMBL/GenBank/DDBJ whole genome shotgun (WGS) entry which is preliminary data.</text>
</comment>
<dbReference type="InterPro" id="IPR040442">
    <property type="entry name" value="Pyrv_kinase-like_dom_sf"/>
</dbReference>
<evidence type="ECO:0000256" key="5">
    <source>
        <dbReference type="ARBA" id="ARBA00023317"/>
    </source>
</evidence>
<reference evidence="8" key="1">
    <citation type="submission" date="2020-12" db="EMBL/GenBank/DDBJ databases">
        <title>Oil enriched cultivation method for isolating marine PHA-producing bacteria.</title>
        <authorList>
            <person name="Zheng W."/>
            <person name="Yu S."/>
            <person name="Huang Y."/>
        </authorList>
    </citation>
    <scope>NUCLEOTIDE SEQUENCE</scope>
    <source>
        <strain evidence="8">SY-2-12</strain>
    </source>
</reference>
<dbReference type="InterPro" id="IPR015813">
    <property type="entry name" value="Pyrv/PenolPyrv_kinase-like_dom"/>
</dbReference>
<keyword evidence="5" id="KW-0670">Pyruvate</keyword>
<evidence type="ECO:0000313" key="8">
    <source>
        <dbReference type="EMBL" id="MBN9670998.1"/>
    </source>
</evidence>
<dbReference type="GO" id="GO:0046872">
    <property type="term" value="F:metal ion binding"/>
    <property type="evidence" value="ECO:0007669"/>
    <property type="project" value="UniProtKB-KW"/>
</dbReference>
<comment type="catalytic activity">
    <reaction evidence="6">
        <text>D-glyceraldehyde + pyruvate = 2-dehydro-3-deoxy-L-galactonate</text>
        <dbReference type="Rhea" id="RHEA:80055"/>
        <dbReference type="ChEBI" id="CHEBI:15361"/>
        <dbReference type="ChEBI" id="CHEBI:17378"/>
        <dbReference type="ChEBI" id="CHEBI:75545"/>
    </reaction>
</comment>
<feature type="domain" description="HpcH/HpaI aldolase/citrate lyase" evidence="7">
    <location>
        <begin position="19"/>
        <end position="245"/>
    </location>
</feature>
<accession>A0A939EDK0</accession>
<dbReference type="PANTHER" id="PTHR30502:SF4">
    <property type="entry name" value="5-KETO-4-DEOXY-D-GLUCARATE ALDOLASE"/>
    <property type="match status" value="1"/>
</dbReference>